<evidence type="ECO:0000313" key="2">
    <source>
        <dbReference type="Proteomes" id="UP001597545"/>
    </source>
</evidence>
<dbReference type="Pfam" id="PF22668">
    <property type="entry name" value="DUF7009"/>
    <property type="match status" value="1"/>
</dbReference>
<proteinExistence type="predicted"/>
<evidence type="ECO:0000313" key="1">
    <source>
        <dbReference type="EMBL" id="MFD2547083.1"/>
    </source>
</evidence>
<organism evidence="1 2">
    <name type="scientific">Sphingobacterium suaedae</name>
    <dbReference type="NCBI Taxonomy" id="1686402"/>
    <lineage>
        <taxon>Bacteria</taxon>
        <taxon>Pseudomonadati</taxon>
        <taxon>Bacteroidota</taxon>
        <taxon>Sphingobacteriia</taxon>
        <taxon>Sphingobacteriales</taxon>
        <taxon>Sphingobacteriaceae</taxon>
        <taxon>Sphingobacterium</taxon>
    </lineage>
</organism>
<dbReference type="RefSeq" id="WP_380901495.1">
    <property type="nucleotide sequence ID" value="NZ_JBHUEG010000007.1"/>
</dbReference>
<accession>A0ABW5KG53</accession>
<name>A0ABW5KG53_9SPHI</name>
<dbReference type="Proteomes" id="UP001597545">
    <property type="component" value="Unassembled WGS sequence"/>
</dbReference>
<reference evidence="2" key="1">
    <citation type="journal article" date="2019" name="Int. J. Syst. Evol. Microbiol.">
        <title>The Global Catalogue of Microorganisms (GCM) 10K type strain sequencing project: providing services to taxonomists for standard genome sequencing and annotation.</title>
        <authorList>
            <consortium name="The Broad Institute Genomics Platform"/>
            <consortium name="The Broad Institute Genome Sequencing Center for Infectious Disease"/>
            <person name="Wu L."/>
            <person name="Ma J."/>
        </authorList>
    </citation>
    <scope>NUCLEOTIDE SEQUENCE [LARGE SCALE GENOMIC DNA]</scope>
    <source>
        <strain evidence="2">KCTC 42662</strain>
    </source>
</reference>
<gene>
    <name evidence="1" type="ORF">ACFSR5_05410</name>
</gene>
<protein>
    <submittedName>
        <fullName evidence="1">DUF7009 family protein</fullName>
    </submittedName>
</protein>
<sequence>MKIRIKDNTVRYRMSKTEVSQLAETGAIWSSTVFLDGVFRYGIETTEEETLSASFQEGSIVLRMPEAMIQALVQTDIVGFDGISGPVKLLVEKDFVCLDKTDEDQTDNYPNPNVMC</sequence>
<dbReference type="EMBL" id="JBHULR010000003">
    <property type="protein sequence ID" value="MFD2547083.1"/>
    <property type="molecule type" value="Genomic_DNA"/>
</dbReference>
<comment type="caution">
    <text evidence="1">The sequence shown here is derived from an EMBL/GenBank/DDBJ whole genome shotgun (WGS) entry which is preliminary data.</text>
</comment>
<dbReference type="InterPro" id="IPR053825">
    <property type="entry name" value="DUF7009"/>
</dbReference>
<keyword evidence="2" id="KW-1185">Reference proteome</keyword>